<evidence type="ECO:0000256" key="2">
    <source>
        <dbReference type="SAM" id="SignalP"/>
    </source>
</evidence>
<feature type="region of interest" description="Disordered" evidence="1">
    <location>
        <begin position="458"/>
        <end position="479"/>
    </location>
</feature>
<sequence>MGVLYLLPVVLLTVTTLCSPLQSAFDAATTSAQSSSPRNDDFDRSGTLQKASPDALASKKDLASQFTPLDWQHFMVPVIWHTSERASLQTVRGDDKRSKEMLDDFWISLSLDGLPDAVTSKLIYEEGLSRCDPSDISCRARDLALKAMKAAHDALIQSQEIRLGPDFAAGAYDDRGGLEIAKLQEDMENLPFDDEKFMAALIKGSKPIKTTEVAVNTSHVSSFTEGLLFGGICIVDEYSCSMSIAKQQFMADFINAVIDGLEESNIVHQVLLRSRDGRDGVKGDAWNDIDLSKHVRTNWKTLADDVIAKEIEETKLLAEVARDYDADTTKVFDIPYFDGPGRLLHLNGLLEGVGVPGSNSFVEGLGYRFFTTAEGPIVARRYQGGVLQTTDSGVFVGIDTGDEQTPSNGTGPSNSSETSLSSSSLEPRSVHSSSSAHEAMQARTLLEDTTAEALAIAPRAPPVDDPNPPGLSPTDPAWRPRKWVDQVRPALMRSYGPTTAPPATWNPRSDIHSFPKRGGSSIVQVRRESAASQMGRCGGVCGSATDAMGNSVMRVLQVEGAAVEVMEPMMLSNVVLPVEGAPIVDIYGVRDRGRLKPGETNGLPKWTKTRDGLDKQILPYNQRRPMTLWTEGDPHPPPHLVLHDDLEEFGRIDPAELLEPVAADALTPHTPLPKGTRPGKLPRALKMNVAKTVPGGVRAAIAADDAAALVARFITPLLLATEGLSMAPFFGTVGVAIKAAAALAFVGLTIYEAVEFLKPQETCPQPTRYTSIWDSSAMSIQSIVEHCAEQTSQNASQAANQVRSAAITPATFMPTPEAVLPAQRREAKIENQAITAATMGSEDLNKDDPPQTKPSLPLWNPDLLTPGLTTSTATTCLSTSMPPGYTAVVKPGFPCPIKEEIECTEHFGRTMAIKLQLRTNPNSMINPTYCLGDMSGHRRAEHAGCLPDFDTQECLDTFFELPKGTKAVKSGRGDGGFDF</sequence>
<feature type="chain" id="PRO_5013870524" evidence="2">
    <location>
        <begin position="19"/>
        <end position="979"/>
    </location>
</feature>
<keyword evidence="2" id="KW-0732">Signal</keyword>
<feature type="signal peptide" evidence="2">
    <location>
        <begin position="1"/>
        <end position="18"/>
    </location>
</feature>
<feature type="compositionally biased region" description="Low complexity" evidence="1">
    <location>
        <begin position="413"/>
        <end position="435"/>
    </location>
</feature>
<protein>
    <submittedName>
        <fullName evidence="3">Uncharacterized protein</fullName>
    </submittedName>
</protein>
<name>A0A2H1H575_ZYMTR</name>
<feature type="region of interest" description="Disordered" evidence="1">
    <location>
        <begin position="838"/>
        <end position="862"/>
    </location>
</feature>
<feature type="region of interest" description="Disordered" evidence="1">
    <location>
        <begin position="498"/>
        <end position="520"/>
    </location>
</feature>
<feature type="compositionally biased region" description="Polar residues" evidence="1">
    <location>
        <begin position="28"/>
        <end position="37"/>
    </location>
</feature>
<evidence type="ECO:0000313" key="4">
    <source>
        <dbReference type="Proteomes" id="UP000245764"/>
    </source>
</evidence>
<reference evidence="4" key="1">
    <citation type="submission" date="2017-05" db="EMBL/GenBank/DDBJ databases">
        <authorList>
            <person name="Song R."/>
            <person name="Chenine A.L."/>
            <person name="Ruprecht R.M."/>
        </authorList>
    </citation>
    <scope>NUCLEOTIDE SEQUENCE [LARGE SCALE GENOMIC DNA]</scope>
</reference>
<proteinExistence type="predicted"/>
<gene>
    <name evidence="3" type="ORF">ZT1E4_G10898</name>
</gene>
<feature type="compositionally biased region" description="Polar residues" evidence="1">
    <location>
        <begin position="403"/>
        <end position="412"/>
    </location>
</feature>
<evidence type="ECO:0000313" key="3">
    <source>
        <dbReference type="EMBL" id="SMR60933.1"/>
    </source>
</evidence>
<dbReference type="AlphaFoldDB" id="A0A2H1H575"/>
<feature type="compositionally biased region" description="Pro residues" evidence="1">
    <location>
        <begin position="459"/>
        <end position="471"/>
    </location>
</feature>
<evidence type="ECO:0000256" key="1">
    <source>
        <dbReference type="SAM" id="MobiDB-lite"/>
    </source>
</evidence>
<dbReference type="EMBL" id="LT854264">
    <property type="protein sequence ID" value="SMR60933.1"/>
    <property type="molecule type" value="Genomic_DNA"/>
</dbReference>
<dbReference type="Proteomes" id="UP000245764">
    <property type="component" value="Chromosome 12"/>
</dbReference>
<feature type="region of interest" description="Disordered" evidence="1">
    <location>
        <begin position="396"/>
        <end position="440"/>
    </location>
</feature>
<organism evidence="3 4">
    <name type="scientific">Zymoseptoria tritici ST99CH_1E4</name>
    <dbReference type="NCBI Taxonomy" id="1276532"/>
    <lineage>
        <taxon>Eukaryota</taxon>
        <taxon>Fungi</taxon>
        <taxon>Dikarya</taxon>
        <taxon>Ascomycota</taxon>
        <taxon>Pezizomycotina</taxon>
        <taxon>Dothideomycetes</taxon>
        <taxon>Dothideomycetidae</taxon>
        <taxon>Mycosphaerellales</taxon>
        <taxon>Mycosphaerellaceae</taxon>
        <taxon>Zymoseptoria</taxon>
    </lineage>
</organism>
<accession>A0A2H1H575</accession>
<feature type="region of interest" description="Disordered" evidence="1">
    <location>
        <begin position="28"/>
        <end position="48"/>
    </location>
</feature>